<dbReference type="GO" id="GO:0006261">
    <property type="term" value="P:DNA-templated DNA replication"/>
    <property type="evidence" value="ECO:0007669"/>
    <property type="project" value="TreeGrafter"/>
</dbReference>
<dbReference type="CDD" id="cd00009">
    <property type="entry name" value="AAA"/>
    <property type="match status" value="1"/>
</dbReference>
<dbReference type="EMBL" id="CP130613">
    <property type="protein sequence ID" value="WKW14543.1"/>
    <property type="molecule type" value="Genomic_DNA"/>
</dbReference>
<dbReference type="SUPFAM" id="SSF52540">
    <property type="entry name" value="P-loop containing nucleoside triphosphate hydrolases"/>
    <property type="match status" value="1"/>
</dbReference>
<keyword evidence="7" id="KW-0862">Zinc</keyword>
<dbReference type="Pfam" id="PF13177">
    <property type="entry name" value="DNA_pol3_delta2"/>
    <property type="match status" value="1"/>
</dbReference>
<feature type="region of interest" description="Disordered" evidence="12">
    <location>
        <begin position="376"/>
        <end position="437"/>
    </location>
</feature>
<reference evidence="15" key="1">
    <citation type="submission" date="2023-07" db="EMBL/GenBank/DDBJ databases">
        <authorList>
            <person name="Haufschild T."/>
            <person name="Kallscheuer N."/>
            <person name="Hammer J."/>
            <person name="Kohn T."/>
            <person name="Kabuu M."/>
            <person name="Jogler M."/>
            <person name="Wohfarth N."/>
            <person name="Heuer A."/>
            <person name="Rohde M."/>
            <person name="van Teeseling M.C.F."/>
            <person name="Jogler C."/>
        </authorList>
    </citation>
    <scope>NUCLEOTIDE SEQUENCE</scope>
    <source>
        <strain evidence="14">Strain 138</strain>
        <strain evidence="15">Strain 318</strain>
    </source>
</reference>
<keyword evidence="9 11" id="KW-0239">DNA-directed DNA polymerase</keyword>
<evidence type="ECO:0000256" key="11">
    <source>
        <dbReference type="RuleBase" id="RU364063"/>
    </source>
</evidence>
<dbReference type="CDD" id="cd18137">
    <property type="entry name" value="HLD_clamp_pol_III_gamma_tau"/>
    <property type="match status" value="1"/>
</dbReference>
<dbReference type="GO" id="GO:0046872">
    <property type="term" value="F:metal ion binding"/>
    <property type="evidence" value="ECO:0007669"/>
    <property type="project" value="UniProtKB-KW"/>
</dbReference>
<keyword evidence="16" id="KW-1185">Reference proteome</keyword>
<evidence type="ECO:0000256" key="10">
    <source>
        <dbReference type="ARBA" id="ARBA00049244"/>
    </source>
</evidence>
<dbReference type="GO" id="GO:0009360">
    <property type="term" value="C:DNA polymerase III complex"/>
    <property type="evidence" value="ECO:0007669"/>
    <property type="project" value="InterPro"/>
</dbReference>
<evidence type="ECO:0000256" key="4">
    <source>
        <dbReference type="ARBA" id="ARBA00022705"/>
    </source>
</evidence>
<feature type="compositionally biased region" description="Low complexity" evidence="12">
    <location>
        <begin position="384"/>
        <end position="430"/>
    </location>
</feature>
<proteinExistence type="inferred from homology"/>
<comment type="subunit">
    <text evidence="11">DNA polymerase III contains a core (composed of alpha, epsilon and theta chains) that associates with a tau subunit. This core dimerizes to form the POLIII' complex. PolIII' associates with the gamma complex (composed of gamma, delta, delta', psi and chi chains) and with the beta chain to form the complete DNA polymerase III complex.</text>
</comment>
<evidence type="ECO:0000256" key="2">
    <source>
        <dbReference type="ARBA" id="ARBA00022679"/>
    </source>
</evidence>
<dbReference type="GO" id="GO:0005524">
    <property type="term" value="F:ATP binding"/>
    <property type="evidence" value="ECO:0007669"/>
    <property type="project" value="UniProtKB-KW"/>
</dbReference>
<dbReference type="Gene3D" id="3.40.50.300">
    <property type="entry name" value="P-loop containing nucleotide triphosphate hydrolases"/>
    <property type="match status" value="1"/>
</dbReference>
<dbReference type="RefSeq" id="WP_367887331.1">
    <property type="nucleotide sequence ID" value="NZ_CP130612.1"/>
</dbReference>
<dbReference type="FunFam" id="1.10.8.60:FF:000013">
    <property type="entry name" value="DNA polymerase III subunit gamma/tau"/>
    <property type="match status" value="1"/>
</dbReference>
<dbReference type="InterPro" id="IPR027417">
    <property type="entry name" value="P-loop_NTPase"/>
</dbReference>
<sequence>MSLALARKYRPRKFADVAVQSHVANTLRNAILTDRVAHAYLFCGPRGTGKTTLARVLAMALNCERRREDREPCGDCPSCQRVWGGGASLDVVEIDAASNRGVDDARDLRERAMYAPSGEDRYKVYIIDEAHMLTREAWNALLKILEEPPPRVVFVFATTEPQKIQQAAAPVLSRVQRFDLRRIGPADVKLRLATVLTQEGIAADDDALGMLARAADGSMRDALSLTDQVLSLGEGAVTAPRVRDALGLVPEDEHLALLDLVIERRAGDVFAAVQRLADHGVDFPVLLSEFAEILRAQLAVVLGGQLPDVSERLAEELPKRATHFAAGDLLRMLSLLVETEPQLKRSGQQQLLFETLLVRCALLDRTVQIEELLRGGGAGGAPSGGSPRSASGPSAGASAGAATARAPMRAAPPVARDAAAPSRAEPASVAAPPPRPAALRERPVAAAPTVADVADVATQVAAPTALEINRVVEHWDAIVDGIVRDGRALLGAALGHATPTAVTAAGVVTLMVDAEAQADLIVQQEAAILAALRKRFDPVTRLNVQAAAADAAPRRLNERAVKADRMAMLRKQSPLLDAAVDALDLELLD</sequence>
<dbReference type="InterPro" id="IPR008921">
    <property type="entry name" value="DNA_pol3_clamp-load_cplx_C"/>
</dbReference>
<dbReference type="PANTHER" id="PTHR11669">
    <property type="entry name" value="REPLICATION FACTOR C / DNA POLYMERASE III GAMMA-TAU SUBUNIT"/>
    <property type="match status" value="1"/>
</dbReference>
<evidence type="ECO:0000313" key="16">
    <source>
        <dbReference type="Proteomes" id="UP001229955"/>
    </source>
</evidence>
<keyword evidence="6 11" id="KW-0547">Nucleotide-binding</keyword>
<keyword evidence="5" id="KW-0479">Metal-binding</keyword>
<dbReference type="InterPro" id="IPR012763">
    <property type="entry name" value="DNA_pol_III_sug/sutau_N"/>
</dbReference>
<accession>A0AA49JZ75</accession>
<keyword evidence="4 11" id="KW-0235">DNA replication</keyword>
<comment type="function">
    <text evidence="11">DNA polymerase III is a complex, multichain enzyme responsible for most of the replicative synthesis in bacteria. This DNA polymerase also exhibits 3' to 5' exonuclease activity.</text>
</comment>
<dbReference type="PANTHER" id="PTHR11669:SF0">
    <property type="entry name" value="PROTEIN STICHEL-LIKE 2"/>
    <property type="match status" value="1"/>
</dbReference>
<dbReference type="NCBIfam" id="NF004046">
    <property type="entry name" value="PRK05563.1"/>
    <property type="match status" value="1"/>
</dbReference>
<evidence type="ECO:0000256" key="8">
    <source>
        <dbReference type="ARBA" id="ARBA00022840"/>
    </source>
</evidence>
<dbReference type="InterPro" id="IPR003593">
    <property type="entry name" value="AAA+_ATPase"/>
</dbReference>
<dbReference type="EC" id="2.7.7.7" evidence="11"/>
<evidence type="ECO:0000256" key="6">
    <source>
        <dbReference type="ARBA" id="ARBA00022741"/>
    </source>
</evidence>
<evidence type="ECO:0000256" key="12">
    <source>
        <dbReference type="SAM" id="MobiDB-lite"/>
    </source>
</evidence>
<evidence type="ECO:0000256" key="9">
    <source>
        <dbReference type="ARBA" id="ARBA00022932"/>
    </source>
</evidence>
<dbReference type="Gene3D" id="1.20.272.10">
    <property type="match status" value="1"/>
</dbReference>
<dbReference type="GO" id="GO:0003677">
    <property type="term" value="F:DNA binding"/>
    <property type="evidence" value="ECO:0007669"/>
    <property type="project" value="InterPro"/>
</dbReference>
<comment type="similarity">
    <text evidence="1 11">Belongs to the DnaX/STICHEL family.</text>
</comment>
<dbReference type="NCBIfam" id="TIGR02397">
    <property type="entry name" value="dnaX_nterm"/>
    <property type="match status" value="1"/>
</dbReference>
<dbReference type="InterPro" id="IPR045085">
    <property type="entry name" value="HLD_clamp_pol_III_gamma_tau"/>
</dbReference>
<evidence type="ECO:0000256" key="7">
    <source>
        <dbReference type="ARBA" id="ARBA00022833"/>
    </source>
</evidence>
<dbReference type="InterPro" id="IPR022754">
    <property type="entry name" value="DNA_pol_III_gamma-3"/>
</dbReference>
<dbReference type="Pfam" id="PF22608">
    <property type="entry name" value="DNAX_ATPase_lid"/>
    <property type="match status" value="1"/>
</dbReference>
<dbReference type="Pfam" id="PF12169">
    <property type="entry name" value="DNA_pol3_gamma3"/>
    <property type="match status" value="1"/>
</dbReference>
<name>A0AA49JZ75_9BACT</name>
<dbReference type="FunFam" id="3.40.50.300:FF:000014">
    <property type="entry name" value="DNA polymerase III subunit gamma/tau"/>
    <property type="match status" value="1"/>
</dbReference>
<organism evidence="15 16">
    <name type="scientific">Pseudogemmatithrix spongiicola</name>
    <dbReference type="NCBI Taxonomy" id="3062599"/>
    <lineage>
        <taxon>Bacteria</taxon>
        <taxon>Pseudomonadati</taxon>
        <taxon>Gemmatimonadota</taxon>
        <taxon>Gemmatimonadia</taxon>
        <taxon>Gemmatimonadales</taxon>
        <taxon>Gemmatimonadaceae</taxon>
        <taxon>Pseudogemmatithrix</taxon>
    </lineage>
</organism>
<keyword evidence="8 11" id="KW-0067">ATP-binding</keyword>
<dbReference type="EMBL" id="CP130612">
    <property type="protein sequence ID" value="WKW11633.1"/>
    <property type="molecule type" value="Genomic_DNA"/>
</dbReference>
<keyword evidence="2 11" id="KW-0808">Transferase</keyword>
<dbReference type="SMART" id="SM00382">
    <property type="entry name" value="AAA"/>
    <property type="match status" value="1"/>
</dbReference>
<dbReference type="SUPFAM" id="SSF48019">
    <property type="entry name" value="post-AAA+ oligomerization domain-like"/>
    <property type="match status" value="1"/>
</dbReference>
<dbReference type="InterPro" id="IPR050238">
    <property type="entry name" value="DNA_Rep/Repair_Clamp_Loader"/>
</dbReference>
<evidence type="ECO:0000313" key="15">
    <source>
        <dbReference type="EMBL" id="WKW14543.1"/>
    </source>
</evidence>
<gene>
    <name evidence="11 15" type="primary">dnaX</name>
    <name evidence="14" type="ORF">Strain138_000890</name>
    <name evidence="15" type="ORF">Strain318_000890</name>
</gene>
<dbReference type="AlphaFoldDB" id="A0AA49JZ75"/>
<evidence type="ECO:0000256" key="3">
    <source>
        <dbReference type="ARBA" id="ARBA00022695"/>
    </source>
</evidence>
<protein>
    <recommendedName>
        <fullName evidence="11">DNA polymerase III subunit gamma/tau</fullName>
        <ecNumber evidence="11">2.7.7.7</ecNumber>
    </recommendedName>
</protein>
<dbReference type="GO" id="GO:0003887">
    <property type="term" value="F:DNA-directed DNA polymerase activity"/>
    <property type="evidence" value="ECO:0007669"/>
    <property type="project" value="UniProtKB-KW"/>
</dbReference>
<comment type="catalytic activity">
    <reaction evidence="10 11">
        <text>DNA(n) + a 2'-deoxyribonucleoside 5'-triphosphate = DNA(n+1) + diphosphate</text>
        <dbReference type="Rhea" id="RHEA:22508"/>
        <dbReference type="Rhea" id="RHEA-COMP:17339"/>
        <dbReference type="Rhea" id="RHEA-COMP:17340"/>
        <dbReference type="ChEBI" id="CHEBI:33019"/>
        <dbReference type="ChEBI" id="CHEBI:61560"/>
        <dbReference type="ChEBI" id="CHEBI:173112"/>
        <dbReference type="EC" id="2.7.7.7"/>
    </reaction>
</comment>
<feature type="domain" description="AAA+ ATPase" evidence="13">
    <location>
        <begin position="36"/>
        <end position="184"/>
    </location>
</feature>
<evidence type="ECO:0000313" key="14">
    <source>
        <dbReference type="EMBL" id="WKW11633.1"/>
    </source>
</evidence>
<dbReference type="Proteomes" id="UP001229955">
    <property type="component" value="Chromosome"/>
</dbReference>
<keyword evidence="3 11" id="KW-0548">Nucleotidyltransferase</keyword>
<evidence type="ECO:0000256" key="5">
    <source>
        <dbReference type="ARBA" id="ARBA00022723"/>
    </source>
</evidence>
<evidence type="ECO:0000259" key="13">
    <source>
        <dbReference type="SMART" id="SM00382"/>
    </source>
</evidence>
<accession>A0AA49JTH3</accession>
<dbReference type="KEGG" id="pspc:Strain318_000890"/>
<dbReference type="Gene3D" id="1.10.8.60">
    <property type="match status" value="1"/>
</dbReference>
<evidence type="ECO:0000256" key="1">
    <source>
        <dbReference type="ARBA" id="ARBA00006360"/>
    </source>
</evidence>